<keyword evidence="1" id="KW-1133">Transmembrane helix</keyword>
<protein>
    <submittedName>
        <fullName evidence="2">Uncharacterized protein</fullName>
    </submittedName>
</protein>
<feature type="transmembrane region" description="Helical" evidence="1">
    <location>
        <begin position="12"/>
        <end position="32"/>
    </location>
</feature>
<sequence length="46" mass="4822">MIDRSDLHGDPVLRGVYLAAGLLFVALGLIGASRPVLPTKLFLSSA</sequence>
<keyword evidence="1" id="KW-0812">Transmembrane</keyword>
<evidence type="ECO:0000313" key="2">
    <source>
        <dbReference type="EMBL" id="MBP0440422.1"/>
    </source>
</evidence>
<dbReference type="AlphaFoldDB" id="A0A8J7UMJ3"/>
<dbReference type="RefSeq" id="WP_209336451.1">
    <property type="nucleotide sequence ID" value="NZ_JAGIYY010000007.1"/>
</dbReference>
<comment type="caution">
    <text evidence="2">The sequence shown here is derived from an EMBL/GenBank/DDBJ whole genome shotgun (WGS) entry which is preliminary data.</text>
</comment>
<dbReference type="Proteomes" id="UP000666240">
    <property type="component" value="Unassembled WGS sequence"/>
</dbReference>
<keyword evidence="1" id="KW-0472">Membrane</keyword>
<organism evidence="2 3">
    <name type="scientific">Tianweitania sediminis</name>
    <dbReference type="NCBI Taxonomy" id="1502156"/>
    <lineage>
        <taxon>Bacteria</taxon>
        <taxon>Pseudomonadati</taxon>
        <taxon>Pseudomonadota</taxon>
        <taxon>Alphaproteobacteria</taxon>
        <taxon>Hyphomicrobiales</taxon>
        <taxon>Phyllobacteriaceae</taxon>
        <taxon>Tianweitania</taxon>
    </lineage>
</organism>
<evidence type="ECO:0000256" key="1">
    <source>
        <dbReference type="SAM" id="Phobius"/>
    </source>
</evidence>
<evidence type="ECO:0000313" key="3">
    <source>
        <dbReference type="Proteomes" id="UP000666240"/>
    </source>
</evidence>
<keyword evidence="3" id="KW-1185">Reference proteome</keyword>
<name>A0A8J7UMJ3_9HYPH</name>
<accession>A0A8J7UMJ3</accession>
<dbReference type="EMBL" id="JAGIYY010000007">
    <property type="protein sequence ID" value="MBP0440422.1"/>
    <property type="molecule type" value="Genomic_DNA"/>
</dbReference>
<gene>
    <name evidence="2" type="ORF">J5Y06_17360</name>
</gene>
<reference evidence="2" key="1">
    <citation type="submission" date="2021-03" db="EMBL/GenBank/DDBJ databases">
        <title>Genome sequencing and assembly of Tianweitania sediminis.</title>
        <authorList>
            <person name="Chhetri G."/>
        </authorList>
    </citation>
    <scope>NUCLEOTIDE SEQUENCE</scope>
    <source>
        <strain evidence="2">Z8</strain>
    </source>
</reference>
<proteinExistence type="predicted"/>